<feature type="transmembrane region" description="Helical" evidence="1">
    <location>
        <begin position="162"/>
        <end position="181"/>
    </location>
</feature>
<protein>
    <submittedName>
        <fullName evidence="2">ABC transporter permease</fullName>
    </submittedName>
</protein>
<keyword evidence="1" id="KW-1133">Transmembrane helix</keyword>
<feature type="transmembrane region" description="Helical" evidence="1">
    <location>
        <begin position="283"/>
        <end position="299"/>
    </location>
</feature>
<proteinExistence type="predicted"/>
<gene>
    <name evidence="2" type="ORF">P7H43_03645</name>
</gene>
<reference evidence="2" key="1">
    <citation type="submission" date="2023-03" db="EMBL/GenBank/DDBJ databases">
        <authorList>
            <person name="Shen W."/>
            <person name="Cai J."/>
        </authorList>
    </citation>
    <scope>NUCLEOTIDE SEQUENCE</scope>
    <source>
        <strain evidence="2">B226-2</strain>
    </source>
</reference>
<keyword evidence="1" id="KW-0472">Membrane</keyword>
<dbReference type="PIRSF" id="PIRSF037259">
    <property type="entry name" value="EcsB_ABC"/>
    <property type="match status" value="1"/>
</dbReference>
<evidence type="ECO:0000256" key="1">
    <source>
        <dbReference type="SAM" id="Phobius"/>
    </source>
</evidence>
<keyword evidence="1" id="KW-0812">Transmembrane</keyword>
<dbReference type="EMBL" id="JARQBJ010000002">
    <property type="protein sequence ID" value="MDT2809566.1"/>
    <property type="molecule type" value="Genomic_DNA"/>
</dbReference>
<name>A0AAW8TW04_9ENTE</name>
<evidence type="ECO:0000313" key="2">
    <source>
        <dbReference type="EMBL" id="MDT2809566.1"/>
    </source>
</evidence>
<feature type="transmembrane region" description="Helical" evidence="1">
    <location>
        <begin position="131"/>
        <end position="150"/>
    </location>
</feature>
<evidence type="ECO:0000313" key="3">
    <source>
        <dbReference type="Proteomes" id="UP001256711"/>
    </source>
</evidence>
<feature type="transmembrane region" description="Helical" evidence="1">
    <location>
        <begin position="305"/>
        <end position="324"/>
    </location>
</feature>
<feature type="transmembrane region" description="Helical" evidence="1">
    <location>
        <begin position="20"/>
        <end position="43"/>
    </location>
</feature>
<dbReference type="Proteomes" id="UP001256711">
    <property type="component" value="Unassembled WGS sequence"/>
</dbReference>
<organism evidence="2 3">
    <name type="scientific">Enterococcus asini</name>
    <dbReference type="NCBI Taxonomy" id="57732"/>
    <lineage>
        <taxon>Bacteria</taxon>
        <taxon>Bacillati</taxon>
        <taxon>Bacillota</taxon>
        <taxon>Bacilli</taxon>
        <taxon>Lactobacillales</taxon>
        <taxon>Enterococcaceae</taxon>
        <taxon>Enterococcus</taxon>
    </lineage>
</organism>
<comment type="caution">
    <text evidence="2">The sequence shown here is derived from an EMBL/GenBank/DDBJ whole genome shotgun (WGS) entry which is preliminary data.</text>
</comment>
<dbReference type="RefSeq" id="WP_311835063.1">
    <property type="nucleotide sequence ID" value="NZ_JARQBJ010000002.1"/>
</dbReference>
<dbReference type="GO" id="GO:0016020">
    <property type="term" value="C:membrane"/>
    <property type="evidence" value="ECO:0007669"/>
    <property type="project" value="InterPro"/>
</dbReference>
<accession>A0AAW8TW04</accession>
<feature type="transmembrane region" description="Helical" evidence="1">
    <location>
        <begin position="55"/>
        <end position="77"/>
    </location>
</feature>
<feature type="transmembrane region" description="Helical" evidence="1">
    <location>
        <begin position="376"/>
        <end position="394"/>
    </location>
</feature>
<dbReference type="InterPro" id="IPR010288">
    <property type="entry name" value="EcsB_ABC"/>
</dbReference>
<sequence length="403" mass="46934">MKELFATRLKQHQKQMMRYLRYVFNDHFVLACTFLLGGVGLYYSDFVKTLPANFLPGKLVILIVLVGLLHVGTFVSLTKPADQVFLLPKEVQMQDFLNRAFRYSLWFPFAVLVLGAGFLMPLYVVSTQQSYWSFFPLVLLLWSLKVAFLYLRRYQLVQNPWLASRCYPLWLVTSGAMLAVALWFSPWLGLIGSVLLALVYRELLLKRVKQPLAWDKMIATENRRLQRIYRFINLFTDVPQIATSVKRRKYFDGILALIPKDQGHSYLYLFSHRLLRGSDFGGLYARLLVLGSLLLYFVAERWFSIGLGCLFLYLIGFQLAPLYNQFQYMVMTQLYPLPQKQKARALQQLIVGLLLFAGLVFTLVSCFVYPEWVERAWLLGSFSLFSLIFGYLYLPRRLKKMQG</sequence>
<dbReference type="Pfam" id="PF05975">
    <property type="entry name" value="EcsB"/>
    <property type="match status" value="1"/>
</dbReference>
<feature type="transmembrane region" description="Helical" evidence="1">
    <location>
        <begin position="103"/>
        <end position="125"/>
    </location>
</feature>
<feature type="transmembrane region" description="Helical" evidence="1">
    <location>
        <begin position="345"/>
        <end position="370"/>
    </location>
</feature>
<dbReference type="AlphaFoldDB" id="A0AAW8TW04"/>
<feature type="transmembrane region" description="Helical" evidence="1">
    <location>
        <begin position="187"/>
        <end position="204"/>
    </location>
</feature>